<dbReference type="EMBL" id="VIGH01000010">
    <property type="protein sequence ID" value="TQF65770.1"/>
    <property type="molecule type" value="Genomic_DNA"/>
</dbReference>
<feature type="region of interest" description="Disordered" evidence="2">
    <location>
        <begin position="241"/>
        <end position="357"/>
    </location>
</feature>
<dbReference type="AlphaFoldDB" id="A0A541B0D4"/>
<feature type="compositionally biased region" description="Basic and acidic residues" evidence="2">
    <location>
        <begin position="45"/>
        <end position="59"/>
    </location>
</feature>
<evidence type="ECO:0000313" key="5">
    <source>
        <dbReference type="Proteomes" id="UP000316256"/>
    </source>
</evidence>
<gene>
    <name evidence="4" type="ORF">FK531_20285</name>
</gene>
<evidence type="ECO:0000256" key="2">
    <source>
        <dbReference type="SAM" id="MobiDB-lite"/>
    </source>
</evidence>
<accession>A0A541B0D4</accession>
<dbReference type="Pfam" id="PF00823">
    <property type="entry name" value="PPE"/>
    <property type="match status" value="1"/>
</dbReference>
<protein>
    <recommendedName>
        <fullName evidence="3">PPE domain-containing protein</fullName>
    </recommendedName>
</protein>
<comment type="caution">
    <text evidence="4">The sequence shown here is derived from an EMBL/GenBank/DDBJ whole genome shotgun (WGS) entry which is preliminary data.</text>
</comment>
<keyword evidence="5" id="KW-1185">Reference proteome</keyword>
<dbReference type="InterPro" id="IPR038332">
    <property type="entry name" value="PPE_sf"/>
</dbReference>
<feature type="region of interest" description="Disordered" evidence="2">
    <location>
        <begin position="45"/>
        <end position="68"/>
    </location>
</feature>
<dbReference type="Proteomes" id="UP000316256">
    <property type="component" value="Unassembled WGS sequence"/>
</dbReference>
<dbReference type="RefSeq" id="WP_142102691.1">
    <property type="nucleotide sequence ID" value="NZ_VIGH01000010.1"/>
</dbReference>
<name>A0A541B0D4_9NOCA</name>
<sequence>MGFPSLDDLKDNLVRLGADVTELARHPGNKMIDIVSGYDLSERSRLRNEQEAGNSERSDIYGTQSDLGGRFGGRYDPPAITTADSFDSMSHAEITAAVDEMAVGPIQASAQGWTQIGNSLEQALTKFQTDITTQIGAGWEGDGAEAAREATAKYATASNELAVAGQLIGSKVAEAATGIAQVKATVPPVAQGSILEAAFNAVLPQAGMIKSLLHERDEAHQQAIQVMKTVYTPVMRQADTNVPALPTPLDVTNGTGQSTPFPEPGADIGGGTGDGSAWNPSGPTGFGAHSPDSTGSAPTTTHGAPGDPTTTDAATNRAGENGANATSASNPNANSTLAQTDPTSAWTRPAAASADGAGPGAGFAGGYAPSAGPAAGGYTGSHGGTGTGTGSGYGGGGGGAGSSGFGGGSAGLGGGVPGGMVGGGISGAPASAGTGASIGAAAAGKPGAPGAGMMPGAGARGRGDEDTEHKTPGYLINVDNGNEIVGSLPKVAPPVLGA</sequence>
<feature type="domain" description="PPE" evidence="3">
    <location>
        <begin position="102"/>
        <end position="190"/>
    </location>
</feature>
<feature type="compositionally biased region" description="Polar residues" evidence="2">
    <location>
        <begin position="250"/>
        <end position="260"/>
    </location>
</feature>
<dbReference type="Gene3D" id="1.20.1260.20">
    <property type="entry name" value="PPE superfamily"/>
    <property type="match status" value="1"/>
</dbReference>
<dbReference type="OrthoDB" id="4760857at2"/>
<proteinExistence type="inferred from homology"/>
<organism evidence="4 5">
    <name type="scientific">Rhodococcus spelaei</name>
    <dbReference type="NCBI Taxonomy" id="2546320"/>
    <lineage>
        <taxon>Bacteria</taxon>
        <taxon>Bacillati</taxon>
        <taxon>Actinomycetota</taxon>
        <taxon>Actinomycetes</taxon>
        <taxon>Mycobacteriales</taxon>
        <taxon>Nocardiaceae</taxon>
        <taxon>Rhodococcus</taxon>
    </lineage>
</organism>
<evidence type="ECO:0000313" key="4">
    <source>
        <dbReference type="EMBL" id="TQF65770.1"/>
    </source>
</evidence>
<dbReference type="InterPro" id="IPR000030">
    <property type="entry name" value="PPE_dom"/>
</dbReference>
<dbReference type="SUPFAM" id="SSF140459">
    <property type="entry name" value="PE/PPE dimer-like"/>
    <property type="match status" value="1"/>
</dbReference>
<comment type="similarity">
    <text evidence="1">Belongs to the mycobacterial PPE family.</text>
</comment>
<evidence type="ECO:0000259" key="3">
    <source>
        <dbReference type="Pfam" id="PF00823"/>
    </source>
</evidence>
<feature type="region of interest" description="Disordered" evidence="2">
    <location>
        <begin position="445"/>
        <end position="473"/>
    </location>
</feature>
<evidence type="ECO:0000256" key="1">
    <source>
        <dbReference type="ARBA" id="ARBA00010652"/>
    </source>
</evidence>
<feature type="compositionally biased region" description="Polar residues" evidence="2">
    <location>
        <begin position="291"/>
        <end position="302"/>
    </location>
</feature>
<feature type="compositionally biased region" description="Gly residues" evidence="2">
    <location>
        <begin position="447"/>
        <end position="460"/>
    </location>
</feature>
<reference evidence="4 5" key="1">
    <citation type="submission" date="2019-06" db="EMBL/GenBank/DDBJ databases">
        <title>Rhodococcus spaelei sp. nov., isolated from a cave.</title>
        <authorList>
            <person name="Lee S.D."/>
        </authorList>
    </citation>
    <scope>NUCLEOTIDE SEQUENCE [LARGE SCALE GENOMIC DNA]</scope>
    <source>
        <strain evidence="4 5">C9-5</strain>
    </source>
</reference>
<feature type="compositionally biased region" description="Low complexity" evidence="2">
    <location>
        <begin position="303"/>
        <end position="338"/>
    </location>
</feature>
<feature type="compositionally biased region" description="Basic and acidic residues" evidence="2">
    <location>
        <begin position="461"/>
        <end position="471"/>
    </location>
</feature>